<dbReference type="InterPro" id="IPR013324">
    <property type="entry name" value="RNA_pol_sigma_r3/r4-like"/>
</dbReference>
<dbReference type="Pfam" id="PF08281">
    <property type="entry name" value="Sigma70_r4_2"/>
    <property type="match status" value="1"/>
</dbReference>
<reference evidence="6 7" key="1">
    <citation type="submission" date="2020-08" db="EMBL/GenBank/DDBJ databases">
        <title>Genomic Encyclopedia of Type Strains, Phase IV (KMG-IV): sequencing the most valuable type-strain genomes for metagenomic binning, comparative biology and taxonomic classification.</title>
        <authorList>
            <person name="Goeker M."/>
        </authorList>
    </citation>
    <scope>NUCLEOTIDE SEQUENCE [LARGE SCALE GENOMIC DNA]</scope>
    <source>
        <strain evidence="6 7">DSM 105074</strain>
    </source>
</reference>
<dbReference type="PRINTS" id="PR00038">
    <property type="entry name" value="HTHLUXR"/>
</dbReference>
<dbReference type="InterPro" id="IPR007627">
    <property type="entry name" value="RNA_pol_sigma70_r2"/>
</dbReference>
<dbReference type="PANTHER" id="PTHR43133:SF46">
    <property type="entry name" value="RNA POLYMERASE SIGMA-70 FACTOR ECF SUBFAMILY"/>
    <property type="match status" value="1"/>
</dbReference>
<dbReference type="Gene3D" id="1.10.10.10">
    <property type="entry name" value="Winged helix-like DNA-binding domain superfamily/Winged helix DNA-binding domain"/>
    <property type="match status" value="1"/>
</dbReference>
<keyword evidence="4" id="KW-0804">Transcription</keyword>
<dbReference type="InterPro" id="IPR036388">
    <property type="entry name" value="WH-like_DNA-bd_sf"/>
</dbReference>
<evidence type="ECO:0000313" key="7">
    <source>
        <dbReference type="Proteomes" id="UP000557307"/>
    </source>
</evidence>
<evidence type="ECO:0000259" key="5">
    <source>
        <dbReference type="SMART" id="SM00421"/>
    </source>
</evidence>
<comment type="caution">
    <text evidence="6">The sequence shown here is derived from an EMBL/GenBank/DDBJ whole genome shotgun (WGS) entry which is preliminary data.</text>
</comment>
<dbReference type="InterPro" id="IPR000792">
    <property type="entry name" value="Tscrpt_reg_LuxR_C"/>
</dbReference>
<evidence type="ECO:0000256" key="1">
    <source>
        <dbReference type="ARBA" id="ARBA00010641"/>
    </source>
</evidence>
<dbReference type="NCBIfam" id="TIGR02985">
    <property type="entry name" value="Sig70_bacteroi1"/>
    <property type="match status" value="1"/>
</dbReference>
<keyword evidence="2" id="KW-0805">Transcription regulation</keyword>
<dbReference type="GO" id="GO:0003677">
    <property type="term" value="F:DNA binding"/>
    <property type="evidence" value="ECO:0007669"/>
    <property type="project" value="InterPro"/>
</dbReference>
<keyword evidence="3" id="KW-0731">Sigma factor</keyword>
<dbReference type="SUPFAM" id="SSF88946">
    <property type="entry name" value="Sigma2 domain of RNA polymerase sigma factors"/>
    <property type="match status" value="1"/>
</dbReference>
<dbReference type="SMART" id="SM00421">
    <property type="entry name" value="HTH_LUXR"/>
    <property type="match status" value="1"/>
</dbReference>
<dbReference type="AlphaFoldDB" id="A0A840TYK9"/>
<protein>
    <submittedName>
        <fullName evidence="6">RNA polymerase sigma-70 factor (ECF subfamily)</fullName>
    </submittedName>
</protein>
<proteinExistence type="inferred from homology"/>
<dbReference type="InterPro" id="IPR014327">
    <property type="entry name" value="RNA_pol_sigma70_bacteroid"/>
</dbReference>
<dbReference type="NCBIfam" id="TIGR02937">
    <property type="entry name" value="sigma70-ECF"/>
    <property type="match status" value="1"/>
</dbReference>
<dbReference type="InterPro" id="IPR013325">
    <property type="entry name" value="RNA_pol_sigma_r2"/>
</dbReference>
<dbReference type="PANTHER" id="PTHR43133">
    <property type="entry name" value="RNA POLYMERASE ECF-TYPE SIGMA FACTO"/>
    <property type="match status" value="1"/>
</dbReference>
<dbReference type="Pfam" id="PF04542">
    <property type="entry name" value="Sigma70_r2"/>
    <property type="match status" value="1"/>
</dbReference>
<dbReference type="Proteomes" id="UP000557307">
    <property type="component" value="Unassembled WGS sequence"/>
</dbReference>
<keyword evidence="7" id="KW-1185">Reference proteome</keyword>
<comment type="similarity">
    <text evidence="1">Belongs to the sigma-70 factor family. ECF subfamily.</text>
</comment>
<dbReference type="EMBL" id="JACHGF010000005">
    <property type="protein sequence ID" value="MBB5285278.1"/>
    <property type="molecule type" value="Genomic_DNA"/>
</dbReference>
<name>A0A840TYK9_9BACT</name>
<dbReference type="GO" id="GO:0006352">
    <property type="term" value="P:DNA-templated transcription initiation"/>
    <property type="evidence" value="ECO:0007669"/>
    <property type="project" value="InterPro"/>
</dbReference>
<evidence type="ECO:0000256" key="3">
    <source>
        <dbReference type="ARBA" id="ARBA00023082"/>
    </source>
</evidence>
<organism evidence="6 7">
    <name type="scientific">Rhabdobacter roseus</name>
    <dbReference type="NCBI Taxonomy" id="1655419"/>
    <lineage>
        <taxon>Bacteria</taxon>
        <taxon>Pseudomonadati</taxon>
        <taxon>Bacteroidota</taxon>
        <taxon>Cytophagia</taxon>
        <taxon>Cytophagales</taxon>
        <taxon>Cytophagaceae</taxon>
        <taxon>Rhabdobacter</taxon>
    </lineage>
</organism>
<feature type="domain" description="HTH luxR-type" evidence="5">
    <location>
        <begin position="130"/>
        <end position="187"/>
    </location>
</feature>
<dbReference type="InterPro" id="IPR014284">
    <property type="entry name" value="RNA_pol_sigma-70_dom"/>
</dbReference>
<dbReference type="InterPro" id="IPR013249">
    <property type="entry name" value="RNA_pol_sigma70_r4_t2"/>
</dbReference>
<dbReference type="InterPro" id="IPR039425">
    <property type="entry name" value="RNA_pol_sigma-70-like"/>
</dbReference>
<evidence type="ECO:0000313" key="6">
    <source>
        <dbReference type="EMBL" id="MBB5285278.1"/>
    </source>
</evidence>
<evidence type="ECO:0000256" key="2">
    <source>
        <dbReference type="ARBA" id="ARBA00023015"/>
    </source>
</evidence>
<dbReference type="Gene3D" id="1.10.1740.10">
    <property type="match status" value="1"/>
</dbReference>
<gene>
    <name evidence="6" type="ORF">HNQ92_003435</name>
</gene>
<dbReference type="SUPFAM" id="SSF88659">
    <property type="entry name" value="Sigma3 and sigma4 domains of RNA polymerase sigma factors"/>
    <property type="match status" value="1"/>
</dbReference>
<sequence length="196" mass="23023">MTDRYFIYSDEDLLELIRAQHDELAFGELYRRYARTLVYTAIRKTGSSTVAEDLVQELFVKLWLNRQKVVVQKNLAAYLNGMLRNHVITYYYQEQKKRPLPLENAELLTDEKTSEQVQFDTLNELYQESLQKLPEKCREVFIMSRKGYSLREIAQTLQISEKTVEAHISKALRILRVEMKDYIAFAVLCSSVSPLL</sequence>
<dbReference type="RefSeq" id="WP_184175282.1">
    <property type="nucleotide sequence ID" value="NZ_JACHGF010000005.1"/>
</dbReference>
<dbReference type="GO" id="GO:0016987">
    <property type="term" value="F:sigma factor activity"/>
    <property type="evidence" value="ECO:0007669"/>
    <property type="project" value="UniProtKB-KW"/>
</dbReference>
<accession>A0A840TYK9</accession>
<evidence type="ECO:0000256" key="4">
    <source>
        <dbReference type="ARBA" id="ARBA00023163"/>
    </source>
</evidence>